<dbReference type="Gene3D" id="2.70.98.10">
    <property type="match status" value="1"/>
</dbReference>
<dbReference type="CDD" id="cd09019">
    <property type="entry name" value="galactose_mutarotase_like"/>
    <property type="match status" value="1"/>
</dbReference>
<dbReference type="InterPro" id="IPR014718">
    <property type="entry name" value="GH-type_carb-bd"/>
</dbReference>
<organism evidence="9 10">
    <name type="scientific">Paenibacillus arenilitoris</name>
    <dbReference type="NCBI Taxonomy" id="2772299"/>
    <lineage>
        <taxon>Bacteria</taxon>
        <taxon>Bacillati</taxon>
        <taxon>Bacillota</taxon>
        <taxon>Bacilli</taxon>
        <taxon>Bacillales</taxon>
        <taxon>Paenibacillaceae</taxon>
        <taxon>Paenibacillus</taxon>
    </lineage>
</organism>
<reference evidence="9" key="1">
    <citation type="submission" date="2020-09" db="EMBL/GenBank/DDBJ databases">
        <title>A novel bacterium of genus Paenibacillus, isolated from South China Sea.</title>
        <authorList>
            <person name="Huang H."/>
            <person name="Mo K."/>
            <person name="Hu Y."/>
        </authorList>
    </citation>
    <scope>NUCLEOTIDE SEQUENCE</scope>
    <source>
        <strain evidence="9">IB182493</strain>
    </source>
</reference>
<dbReference type="GO" id="GO:0006006">
    <property type="term" value="P:glucose metabolic process"/>
    <property type="evidence" value="ECO:0007669"/>
    <property type="project" value="TreeGrafter"/>
</dbReference>
<evidence type="ECO:0000313" key="10">
    <source>
        <dbReference type="Proteomes" id="UP000632125"/>
    </source>
</evidence>
<name>A0A927CSG5_9BACL</name>
<accession>A0A927CSG5</accession>
<comment type="caution">
    <text evidence="9">The sequence shown here is derived from an EMBL/GenBank/DDBJ whole genome shotgun (WGS) entry which is preliminary data.</text>
</comment>
<proteinExistence type="inferred from homology"/>
<dbReference type="InterPro" id="IPR029062">
    <property type="entry name" value="Class_I_gatase-like"/>
</dbReference>
<protein>
    <submittedName>
        <fullName evidence="9">Galactose-1-epimerase</fullName>
        <ecNumber evidence="9">5.1.3.3</ecNumber>
    </submittedName>
</protein>
<dbReference type="Pfam" id="PF06283">
    <property type="entry name" value="ThuA"/>
    <property type="match status" value="1"/>
</dbReference>
<dbReference type="SUPFAM" id="SSF74650">
    <property type="entry name" value="Galactose mutarotase-like"/>
    <property type="match status" value="1"/>
</dbReference>
<dbReference type="InterPro" id="IPR029010">
    <property type="entry name" value="ThuA-like"/>
</dbReference>
<dbReference type="PANTHER" id="PTHR10091">
    <property type="entry name" value="ALDOSE-1-EPIMERASE"/>
    <property type="match status" value="1"/>
</dbReference>
<dbReference type="InterPro" id="IPR011013">
    <property type="entry name" value="Gal_mutarotase_sf_dom"/>
</dbReference>
<keyword evidence="6 9" id="KW-0413">Isomerase</keyword>
<dbReference type="SUPFAM" id="SSF52317">
    <property type="entry name" value="Class I glutamine amidotransferase-like"/>
    <property type="match status" value="1"/>
</dbReference>
<dbReference type="PANTHER" id="PTHR10091:SF0">
    <property type="entry name" value="GALACTOSE MUTAROTASE"/>
    <property type="match status" value="1"/>
</dbReference>
<dbReference type="GO" id="GO:0033499">
    <property type="term" value="P:galactose catabolic process via UDP-galactose, Leloir pathway"/>
    <property type="evidence" value="ECO:0007669"/>
    <property type="project" value="TreeGrafter"/>
</dbReference>
<evidence type="ECO:0000256" key="7">
    <source>
        <dbReference type="ARBA" id="ARBA00023277"/>
    </source>
</evidence>
<sequence>MKVKIGNGPQFELKTINVTIWNEFIHERTEPNVASIYPRGIHAAIAAGIEPYGFRIRIATFDQPEHGLSQEVLNRTDVLIWWGHLAHEEVADEIVDRIYAKVLQGMGLIVLHSGHRSKIFRKLMGTSCDLKWRSDAERERLWVVDPSHPITEGIGEYFELQTEEMYGEFFDIPAPEELIFISWFQGGEVFRSGCAYQRGLGKIFYFRPGDQVYPTYYNRNVLRVIANAVRWAASPHGATPVFGNTAPLEKIIKEEPPPPIHVKAASGGMTKRYLGEASDGESVYLYTLTNRNGMQASIMTYGGIMTSLKVPDRNGIMEDVVLGYATLEEYMKTGNKPYFGALIGRYANRIANGRFTLDGVTYRLSVNEGSNTLHGGKRGFDKRVWKAEEVYPNGGIGLALGYLSEDGEEGFPGNVAVKAVYSLTDNNELRIDYTATTDEKTVLNLTQHNYYNLAGAGNGNILEHIVTIRSDWFTPVKPDLIPTGQVQSVANTPLDFLKPMSIGSRIRSDYPQMRFANGYDFNYALLQKGSALRFAASVFEPNSGRLMEVYTTQPAIQFYSGNHLDGGIIGKEGKAYLKYGGLSLETQHYPDSPNHPRFPSTELLPGQTYRQTTIYRFSAV</sequence>
<dbReference type="GO" id="GO:0005737">
    <property type="term" value="C:cytoplasm"/>
    <property type="evidence" value="ECO:0007669"/>
    <property type="project" value="UniProtKB-SubCell"/>
</dbReference>
<comment type="subunit">
    <text evidence="3">Monomer.</text>
</comment>
<dbReference type="InterPro" id="IPR008183">
    <property type="entry name" value="Aldose_1/G6P_1-epimerase"/>
</dbReference>
<gene>
    <name evidence="9" type="ORF">IDH41_26205</name>
</gene>
<evidence type="ECO:0000256" key="1">
    <source>
        <dbReference type="ARBA" id="ARBA00004496"/>
    </source>
</evidence>
<dbReference type="GO" id="GO:0030246">
    <property type="term" value="F:carbohydrate binding"/>
    <property type="evidence" value="ECO:0007669"/>
    <property type="project" value="InterPro"/>
</dbReference>
<dbReference type="NCBIfam" id="NF008277">
    <property type="entry name" value="PRK11055.1"/>
    <property type="match status" value="1"/>
</dbReference>
<feature type="domain" description="ThuA-like" evidence="8">
    <location>
        <begin position="18"/>
        <end position="232"/>
    </location>
</feature>
<evidence type="ECO:0000256" key="4">
    <source>
        <dbReference type="ARBA" id="ARBA00022490"/>
    </source>
</evidence>
<dbReference type="Pfam" id="PF01263">
    <property type="entry name" value="Aldose_epim"/>
    <property type="match status" value="1"/>
</dbReference>
<evidence type="ECO:0000256" key="5">
    <source>
        <dbReference type="ARBA" id="ARBA00022553"/>
    </source>
</evidence>
<evidence type="ECO:0000313" key="9">
    <source>
        <dbReference type="EMBL" id="MBD2872078.1"/>
    </source>
</evidence>
<dbReference type="AlphaFoldDB" id="A0A927CSG5"/>
<dbReference type="EMBL" id="JACXIY010000041">
    <property type="protein sequence ID" value="MBD2872078.1"/>
    <property type="molecule type" value="Genomic_DNA"/>
</dbReference>
<dbReference type="GO" id="GO:0004034">
    <property type="term" value="F:aldose 1-epimerase activity"/>
    <property type="evidence" value="ECO:0007669"/>
    <property type="project" value="UniProtKB-EC"/>
</dbReference>
<dbReference type="Gene3D" id="3.40.50.880">
    <property type="match status" value="1"/>
</dbReference>
<evidence type="ECO:0000256" key="6">
    <source>
        <dbReference type="ARBA" id="ARBA00023235"/>
    </source>
</evidence>
<keyword evidence="5" id="KW-0597">Phosphoprotein</keyword>
<comment type="similarity">
    <text evidence="2">Belongs to the aldose epimerase family.</text>
</comment>
<keyword evidence="10" id="KW-1185">Reference proteome</keyword>
<dbReference type="InterPro" id="IPR047215">
    <property type="entry name" value="Galactose_mutarotase-like"/>
</dbReference>
<keyword evidence="4" id="KW-0963">Cytoplasm</keyword>
<dbReference type="EC" id="5.1.3.3" evidence="9"/>
<dbReference type="FunFam" id="2.70.98.10:FF:000003">
    <property type="entry name" value="Aldose 1-epimerase"/>
    <property type="match status" value="1"/>
</dbReference>
<comment type="subcellular location">
    <subcellularLocation>
        <location evidence="1">Cytoplasm</location>
    </subcellularLocation>
</comment>
<dbReference type="Proteomes" id="UP000632125">
    <property type="component" value="Unassembled WGS sequence"/>
</dbReference>
<evidence type="ECO:0000259" key="8">
    <source>
        <dbReference type="Pfam" id="PF06283"/>
    </source>
</evidence>
<keyword evidence="7" id="KW-0119">Carbohydrate metabolism</keyword>
<evidence type="ECO:0000256" key="2">
    <source>
        <dbReference type="ARBA" id="ARBA00006206"/>
    </source>
</evidence>
<evidence type="ECO:0000256" key="3">
    <source>
        <dbReference type="ARBA" id="ARBA00011245"/>
    </source>
</evidence>